<keyword evidence="4" id="KW-0808">Transferase</keyword>
<proteinExistence type="inferred from homology"/>
<dbReference type="FunCoup" id="A0A6J2YXB3">
    <property type="interactions" value="149"/>
</dbReference>
<evidence type="ECO:0000256" key="6">
    <source>
        <dbReference type="ARBA" id="ARBA00022968"/>
    </source>
</evidence>
<dbReference type="AlphaFoldDB" id="A0A6J2YXB3"/>
<dbReference type="PANTHER" id="PTHR11214">
    <property type="entry name" value="BETA-1,3-N-ACETYLGLUCOSAMINYLTRANSFERASE"/>
    <property type="match status" value="1"/>
</dbReference>
<gene>
    <name evidence="12" type="primary">LOC115891535</name>
</gene>
<evidence type="ECO:0000256" key="1">
    <source>
        <dbReference type="ARBA" id="ARBA00004323"/>
    </source>
</evidence>
<evidence type="ECO:0000256" key="5">
    <source>
        <dbReference type="ARBA" id="ARBA00022692"/>
    </source>
</evidence>
<keyword evidence="5 10" id="KW-0812">Transmembrane</keyword>
<evidence type="ECO:0000256" key="10">
    <source>
        <dbReference type="RuleBase" id="RU363063"/>
    </source>
</evidence>
<comment type="subcellular location">
    <subcellularLocation>
        <location evidence="1 10">Golgi apparatus membrane</location>
        <topology evidence="1 10">Single-pass type II membrane protein</topology>
    </subcellularLocation>
</comment>
<dbReference type="EC" id="2.4.1.-" evidence="10"/>
<dbReference type="Pfam" id="PF01762">
    <property type="entry name" value="Galactosyl_T"/>
    <property type="match status" value="2"/>
</dbReference>
<evidence type="ECO:0000256" key="3">
    <source>
        <dbReference type="ARBA" id="ARBA00022676"/>
    </source>
</evidence>
<dbReference type="InterPro" id="IPR002659">
    <property type="entry name" value="Glyco_trans_31"/>
</dbReference>
<evidence type="ECO:0000256" key="4">
    <source>
        <dbReference type="ARBA" id="ARBA00022679"/>
    </source>
</evidence>
<dbReference type="FunFam" id="3.90.550.50:FF:000042">
    <property type="entry name" value="Hexosyltransferase"/>
    <property type="match status" value="1"/>
</dbReference>
<keyword evidence="7 10" id="KW-1133">Transmembrane helix</keyword>
<dbReference type="OrthoDB" id="5957813at2759"/>
<name>A0A6J2YXB3_SITOR</name>
<dbReference type="GeneID" id="115891535"/>
<evidence type="ECO:0000256" key="8">
    <source>
        <dbReference type="ARBA" id="ARBA00023034"/>
    </source>
</evidence>
<evidence type="ECO:0000256" key="2">
    <source>
        <dbReference type="ARBA" id="ARBA00008661"/>
    </source>
</evidence>
<evidence type="ECO:0000313" key="12">
    <source>
        <dbReference type="RefSeq" id="XP_030767879.1"/>
    </source>
</evidence>
<dbReference type="GO" id="GO:0006493">
    <property type="term" value="P:protein O-linked glycosylation"/>
    <property type="evidence" value="ECO:0007669"/>
    <property type="project" value="TreeGrafter"/>
</dbReference>
<organism evidence="11 12">
    <name type="scientific">Sitophilus oryzae</name>
    <name type="common">Rice weevil</name>
    <name type="synonym">Curculio oryzae</name>
    <dbReference type="NCBI Taxonomy" id="7048"/>
    <lineage>
        <taxon>Eukaryota</taxon>
        <taxon>Metazoa</taxon>
        <taxon>Ecdysozoa</taxon>
        <taxon>Arthropoda</taxon>
        <taxon>Hexapoda</taxon>
        <taxon>Insecta</taxon>
        <taxon>Pterygota</taxon>
        <taxon>Neoptera</taxon>
        <taxon>Endopterygota</taxon>
        <taxon>Coleoptera</taxon>
        <taxon>Polyphaga</taxon>
        <taxon>Cucujiformia</taxon>
        <taxon>Curculionidae</taxon>
        <taxon>Dryophthorinae</taxon>
        <taxon>Sitophilus</taxon>
    </lineage>
</organism>
<dbReference type="PANTHER" id="PTHR11214:SF349">
    <property type="entry name" value="BETA-1,3-GALACTOSYLTRANSFERASE BRN"/>
    <property type="match status" value="1"/>
</dbReference>
<dbReference type="Proteomes" id="UP000504635">
    <property type="component" value="Unplaced"/>
</dbReference>
<dbReference type="InParanoid" id="A0A6J2YXB3"/>
<reference evidence="12" key="1">
    <citation type="submission" date="2025-08" db="UniProtKB">
        <authorList>
            <consortium name="RefSeq"/>
        </authorList>
    </citation>
    <scope>IDENTIFICATION</scope>
    <source>
        <tissue evidence="12">Gonads</tissue>
    </source>
</reference>
<dbReference type="GO" id="GO:0000139">
    <property type="term" value="C:Golgi membrane"/>
    <property type="evidence" value="ECO:0007669"/>
    <property type="project" value="UniProtKB-SubCell"/>
</dbReference>
<dbReference type="KEGG" id="soy:115891535"/>
<accession>A0A6J2YXB3</accession>
<dbReference type="GO" id="GO:0008194">
    <property type="term" value="F:UDP-glycosyltransferase activity"/>
    <property type="evidence" value="ECO:0007669"/>
    <property type="project" value="TreeGrafter"/>
</dbReference>
<protein>
    <recommendedName>
        <fullName evidence="10">Hexosyltransferase</fullName>
        <ecNumber evidence="10">2.4.1.-</ecNumber>
    </recommendedName>
</protein>
<keyword evidence="6 10" id="KW-0735">Signal-anchor</keyword>
<keyword evidence="11" id="KW-1185">Reference proteome</keyword>
<dbReference type="GO" id="GO:0016758">
    <property type="term" value="F:hexosyltransferase activity"/>
    <property type="evidence" value="ECO:0007669"/>
    <property type="project" value="InterPro"/>
</dbReference>
<comment type="similarity">
    <text evidence="2 10">Belongs to the glycosyltransferase 31 family.</text>
</comment>
<dbReference type="Gene3D" id="3.90.550.50">
    <property type="match status" value="1"/>
</dbReference>
<sequence length="366" mass="43805">MCLRRRSKLKKLYIVFGFVLCFSVLSIFGVFHHAFEIDFYSGFHYPYDGDIEPLINQLRHNETPSVPPINEYNFIYYKNCDRKCKDITDLRLIYIVKSAASNFQQRLAIRSSWGFERRFSDVGIRTVFLIGNIKDVHLQKFITEESHKFNDIVQANFTDVYFNNTYKLMSGLYWAFKYCEKAKFYMFVDDDYYVSTKNVLRFIKFPTKYPEYLKEPFANIQAHLGQRKALDLLDFELDNDVRLYAGYGFHSVPFRHYFSKWYVPLSEYPYHKWPPYISGGAIILSNSALRDMYYASFYTKHFRFDDIYVAILAYKVDIEPFHSDDFHFYKNPYYRVNYQYTIASHGYNDPQELLKVWNEQKILGNA</sequence>
<dbReference type="RefSeq" id="XP_030767879.1">
    <property type="nucleotide sequence ID" value="XM_030912019.1"/>
</dbReference>
<evidence type="ECO:0000313" key="11">
    <source>
        <dbReference type="Proteomes" id="UP000504635"/>
    </source>
</evidence>
<keyword evidence="9 10" id="KW-0472">Membrane</keyword>
<feature type="transmembrane region" description="Helical" evidence="10">
    <location>
        <begin position="12"/>
        <end position="31"/>
    </location>
</feature>
<evidence type="ECO:0000256" key="7">
    <source>
        <dbReference type="ARBA" id="ARBA00022989"/>
    </source>
</evidence>
<keyword evidence="3 10" id="KW-0328">Glycosyltransferase</keyword>
<evidence type="ECO:0000256" key="9">
    <source>
        <dbReference type="ARBA" id="ARBA00023136"/>
    </source>
</evidence>
<keyword evidence="8 10" id="KW-0333">Golgi apparatus</keyword>